<keyword evidence="1" id="KW-0732">Signal</keyword>
<name>A0A9X3PBE3_9ACTN</name>
<protein>
    <submittedName>
        <fullName evidence="2">Uncharacterized protein</fullName>
    </submittedName>
</protein>
<dbReference type="AlphaFoldDB" id="A0A9X3PBE3"/>
<accession>A0A9X3PBE3</accession>
<gene>
    <name evidence="2" type="ORF">O1R50_20105</name>
</gene>
<sequence length="137" mass="14831">MRRRTIAAASAAAVAITVGGFTSSASAGMRSTDVPKVSNSFGPGGEVHFDVEPANLVISEYSTGRGIEWEMWGPEAAVGTGDLYGTWVEGEYYEDVTIILFAPDDGYFTEYAVTGDFEAPQYPQDKTRGFIEYPRPL</sequence>
<feature type="chain" id="PRO_5040853672" evidence="1">
    <location>
        <begin position="28"/>
        <end position="137"/>
    </location>
</feature>
<evidence type="ECO:0000256" key="1">
    <source>
        <dbReference type="SAM" id="SignalP"/>
    </source>
</evidence>
<dbReference type="EMBL" id="JAPZVP010000018">
    <property type="protein sequence ID" value="MDA1361942.1"/>
    <property type="molecule type" value="Genomic_DNA"/>
</dbReference>
<dbReference type="RefSeq" id="WP_270111977.1">
    <property type="nucleotide sequence ID" value="NZ_JAPZVP010000018.1"/>
</dbReference>
<evidence type="ECO:0000313" key="3">
    <source>
        <dbReference type="Proteomes" id="UP001146067"/>
    </source>
</evidence>
<comment type="caution">
    <text evidence="2">The sequence shown here is derived from an EMBL/GenBank/DDBJ whole genome shotgun (WGS) entry which is preliminary data.</text>
</comment>
<proteinExistence type="predicted"/>
<evidence type="ECO:0000313" key="2">
    <source>
        <dbReference type="EMBL" id="MDA1361942.1"/>
    </source>
</evidence>
<organism evidence="2 3">
    <name type="scientific">Glycomyces luteolus</name>
    <dbReference type="NCBI Taxonomy" id="2670330"/>
    <lineage>
        <taxon>Bacteria</taxon>
        <taxon>Bacillati</taxon>
        <taxon>Actinomycetota</taxon>
        <taxon>Actinomycetes</taxon>
        <taxon>Glycomycetales</taxon>
        <taxon>Glycomycetaceae</taxon>
        <taxon>Glycomyces</taxon>
    </lineage>
</organism>
<reference evidence="2" key="1">
    <citation type="submission" date="2022-12" db="EMBL/GenBank/DDBJ databases">
        <title>Gycomyces niveus sp.nov.,a novel actinomycete isolated from soil in Shouguan.</title>
        <authorList>
            <person name="Yang X."/>
        </authorList>
    </citation>
    <scope>NUCLEOTIDE SEQUENCE</scope>
    <source>
        <strain evidence="2">NEAU-A15</strain>
    </source>
</reference>
<feature type="signal peptide" evidence="1">
    <location>
        <begin position="1"/>
        <end position="27"/>
    </location>
</feature>
<keyword evidence="3" id="KW-1185">Reference proteome</keyword>
<dbReference type="Proteomes" id="UP001146067">
    <property type="component" value="Unassembled WGS sequence"/>
</dbReference>